<dbReference type="Proteomes" id="UP000254889">
    <property type="component" value="Chromosome"/>
</dbReference>
<keyword evidence="3" id="KW-1185">Reference proteome</keyword>
<keyword evidence="1" id="KW-1133">Transmembrane helix</keyword>
<feature type="transmembrane region" description="Helical" evidence="1">
    <location>
        <begin position="68"/>
        <end position="87"/>
    </location>
</feature>
<dbReference type="AlphaFoldDB" id="A0A345ZS52"/>
<dbReference type="EMBL" id="CP031417">
    <property type="protein sequence ID" value="AXK79749.1"/>
    <property type="molecule type" value="Genomic_DNA"/>
</dbReference>
<feature type="transmembrane region" description="Helical" evidence="1">
    <location>
        <begin position="12"/>
        <end position="31"/>
    </location>
</feature>
<dbReference type="Pfam" id="PF05437">
    <property type="entry name" value="AzlD"/>
    <property type="match status" value="1"/>
</dbReference>
<keyword evidence="1" id="KW-0472">Membrane</keyword>
<reference evidence="2 3" key="1">
    <citation type="submission" date="2018-07" db="EMBL/GenBank/DDBJ databases">
        <authorList>
            <person name="Quirk P.G."/>
            <person name="Krulwich T.A."/>
        </authorList>
    </citation>
    <scope>NUCLEOTIDE SEQUENCE [LARGE SCALE GENOMIC DNA]</scope>
    <source>
        <strain evidence="2 3">CC-BB4</strain>
    </source>
</reference>
<dbReference type="RefSeq" id="WP_115688744.1">
    <property type="nucleotide sequence ID" value="NZ_CP031417.1"/>
</dbReference>
<feature type="transmembrane region" description="Helical" evidence="1">
    <location>
        <begin position="43"/>
        <end position="62"/>
    </location>
</feature>
<name>A0A345ZS52_9HYPH</name>
<evidence type="ECO:0000256" key="1">
    <source>
        <dbReference type="SAM" id="Phobius"/>
    </source>
</evidence>
<evidence type="ECO:0000313" key="2">
    <source>
        <dbReference type="EMBL" id="AXK79749.1"/>
    </source>
</evidence>
<keyword evidence="1" id="KW-0812">Transmembrane</keyword>
<evidence type="ECO:0000313" key="3">
    <source>
        <dbReference type="Proteomes" id="UP000254889"/>
    </source>
</evidence>
<dbReference type="OrthoDB" id="7855510at2"/>
<sequence length="114" mass="11939">MSALGDLSPYLVLILVGFLPNEVWRLLGLVLARGLNEDSEWVVWSRAVATAILAGVIAKLVLFSAGALAAIPLAVRIGATGAGFVAFLAIRRSIFTGVLVGEAVLLLGGFFFAR</sequence>
<protein>
    <submittedName>
        <fullName evidence="2">AzlD domain-containing protein</fullName>
    </submittedName>
</protein>
<feature type="transmembrane region" description="Helical" evidence="1">
    <location>
        <begin position="94"/>
        <end position="113"/>
    </location>
</feature>
<accession>A0A345ZS52</accession>
<gene>
    <name evidence="2" type="ORF">DW352_03975</name>
</gene>
<dbReference type="KEGG" id="ptaw:DW352_03975"/>
<dbReference type="InterPro" id="IPR008407">
    <property type="entry name" value="Brnchd-chn_aa_trnsp_AzlD"/>
</dbReference>
<proteinExistence type="predicted"/>
<organism evidence="2 3">
    <name type="scientific">Pseudolabrys taiwanensis</name>
    <dbReference type="NCBI Taxonomy" id="331696"/>
    <lineage>
        <taxon>Bacteria</taxon>
        <taxon>Pseudomonadati</taxon>
        <taxon>Pseudomonadota</taxon>
        <taxon>Alphaproteobacteria</taxon>
        <taxon>Hyphomicrobiales</taxon>
        <taxon>Xanthobacteraceae</taxon>
        <taxon>Pseudolabrys</taxon>
    </lineage>
</organism>